<keyword evidence="1" id="KW-0472">Membrane</keyword>
<dbReference type="InterPro" id="IPR012902">
    <property type="entry name" value="N_methyl_site"/>
</dbReference>
<sequence length="249" mass="26521">MCNRDIAARRRQHGVTLVELLVGLVIGLLVVTAAITTMLLSRTTAAAVSDMTQLQQQGSFALRMFGTQARQAGSVELTGENDLGAVSFDSTFTGFNGTGVAVSGTEGIGGAPDTVSFSNQPSTALARDCLGNIAGARMDSTFSVVKGNLRCQGASGLPQPLVENVADFQVWYRVKTSPSSIRRMTAEEVDDAKLWNAVRSVEICLDLQGTETGDHGRSTHVDCDGKVVPRKGLPRVLFRNVFDLRTQGT</sequence>
<gene>
    <name evidence="2" type="ORF">WKW80_09955</name>
</gene>
<keyword evidence="1" id="KW-1133">Transmembrane helix</keyword>
<dbReference type="RefSeq" id="WP_340363406.1">
    <property type="nucleotide sequence ID" value="NZ_JBBKZV010000004.1"/>
</dbReference>
<protein>
    <submittedName>
        <fullName evidence="2">Prepilin-type N-terminal cleavage/methylation domain-containing protein</fullName>
    </submittedName>
</protein>
<dbReference type="EMBL" id="JBBKZV010000004">
    <property type="protein sequence ID" value="MEJ8822361.1"/>
    <property type="molecule type" value="Genomic_DNA"/>
</dbReference>
<dbReference type="Proteomes" id="UP001363010">
    <property type="component" value="Unassembled WGS sequence"/>
</dbReference>
<evidence type="ECO:0000313" key="2">
    <source>
        <dbReference type="EMBL" id="MEJ8822361.1"/>
    </source>
</evidence>
<dbReference type="PROSITE" id="PS00409">
    <property type="entry name" value="PROKAR_NTER_METHYL"/>
    <property type="match status" value="1"/>
</dbReference>
<feature type="transmembrane region" description="Helical" evidence="1">
    <location>
        <begin position="20"/>
        <end position="40"/>
    </location>
</feature>
<organism evidence="2 3">
    <name type="scientific">Variovorax humicola</name>
    <dbReference type="NCBI Taxonomy" id="1769758"/>
    <lineage>
        <taxon>Bacteria</taxon>
        <taxon>Pseudomonadati</taxon>
        <taxon>Pseudomonadota</taxon>
        <taxon>Betaproteobacteria</taxon>
        <taxon>Burkholderiales</taxon>
        <taxon>Comamonadaceae</taxon>
        <taxon>Variovorax</taxon>
    </lineage>
</organism>
<evidence type="ECO:0000256" key="1">
    <source>
        <dbReference type="SAM" id="Phobius"/>
    </source>
</evidence>
<dbReference type="InterPro" id="IPR032092">
    <property type="entry name" value="PilW"/>
</dbReference>
<name>A0ABU8VX15_9BURK</name>
<comment type="caution">
    <text evidence="2">The sequence shown here is derived from an EMBL/GenBank/DDBJ whole genome shotgun (WGS) entry which is preliminary data.</text>
</comment>
<dbReference type="Pfam" id="PF16074">
    <property type="entry name" value="PilW"/>
    <property type="match status" value="1"/>
</dbReference>
<keyword evidence="1" id="KW-0812">Transmembrane</keyword>
<proteinExistence type="predicted"/>
<keyword evidence="3" id="KW-1185">Reference proteome</keyword>
<reference evidence="2 3" key="1">
    <citation type="submission" date="2024-03" db="EMBL/GenBank/DDBJ databases">
        <title>Novel species of the genus Variovorax.</title>
        <authorList>
            <person name="Liu Q."/>
            <person name="Xin Y.-H."/>
        </authorList>
    </citation>
    <scope>NUCLEOTIDE SEQUENCE [LARGE SCALE GENOMIC DNA]</scope>
    <source>
        <strain evidence="2 3">KACC 18501</strain>
    </source>
</reference>
<dbReference type="NCBIfam" id="TIGR02532">
    <property type="entry name" value="IV_pilin_GFxxxE"/>
    <property type="match status" value="1"/>
</dbReference>
<evidence type="ECO:0000313" key="3">
    <source>
        <dbReference type="Proteomes" id="UP001363010"/>
    </source>
</evidence>
<accession>A0ABU8VX15</accession>
<dbReference type="Pfam" id="PF07963">
    <property type="entry name" value="N_methyl"/>
    <property type="match status" value="1"/>
</dbReference>